<evidence type="ECO:0000256" key="1">
    <source>
        <dbReference type="SAM" id="MobiDB-lite"/>
    </source>
</evidence>
<dbReference type="AlphaFoldDB" id="A0A6A6J5S6"/>
<keyword evidence="3" id="KW-1185">Reference proteome</keyword>
<proteinExistence type="predicted"/>
<evidence type="ECO:0000313" key="2">
    <source>
        <dbReference type="EMBL" id="KAF2271574.1"/>
    </source>
</evidence>
<dbReference type="Proteomes" id="UP000800097">
    <property type="component" value="Unassembled WGS sequence"/>
</dbReference>
<feature type="region of interest" description="Disordered" evidence="1">
    <location>
        <begin position="177"/>
        <end position="204"/>
    </location>
</feature>
<dbReference type="OrthoDB" id="4120989at2759"/>
<reference evidence="2" key="1">
    <citation type="journal article" date="2020" name="Stud. Mycol.">
        <title>101 Dothideomycetes genomes: a test case for predicting lifestyles and emergence of pathogens.</title>
        <authorList>
            <person name="Haridas S."/>
            <person name="Albert R."/>
            <person name="Binder M."/>
            <person name="Bloem J."/>
            <person name="Labutti K."/>
            <person name="Salamov A."/>
            <person name="Andreopoulos B."/>
            <person name="Baker S."/>
            <person name="Barry K."/>
            <person name="Bills G."/>
            <person name="Bluhm B."/>
            <person name="Cannon C."/>
            <person name="Castanera R."/>
            <person name="Culley D."/>
            <person name="Daum C."/>
            <person name="Ezra D."/>
            <person name="Gonzalez J."/>
            <person name="Henrissat B."/>
            <person name="Kuo A."/>
            <person name="Liang C."/>
            <person name="Lipzen A."/>
            <person name="Lutzoni F."/>
            <person name="Magnuson J."/>
            <person name="Mondo S."/>
            <person name="Nolan M."/>
            <person name="Ohm R."/>
            <person name="Pangilinan J."/>
            <person name="Park H.-J."/>
            <person name="Ramirez L."/>
            <person name="Alfaro M."/>
            <person name="Sun H."/>
            <person name="Tritt A."/>
            <person name="Yoshinaga Y."/>
            <person name="Zwiers L.-H."/>
            <person name="Turgeon B."/>
            <person name="Goodwin S."/>
            <person name="Spatafora J."/>
            <person name="Crous P."/>
            <person name="Grigoriev I."/>
        </authorList>
    </citation>
    <scope>NUCLEOTIDE SEQUENCE</scope>
    <source>
        <strain evidence="2">CBS 379.55</strain>
    </source>
</reference>
<feature type="compositionally biased region" description="Polar residues" evidence="1">
    <location>
        <begin position="177"/>
        <end position="186"/>
    </location>
</feature>
<organism evidence="2 3">
    <name type="scientific">Westerdykella ornata</name>
    <dbReference type="NCBI Taxonomy" id="318751"/>
    <lineage>
        <taxon>Eukaryota</taxon>
        <taxon>Fungi</taxon>
        <taxon>Dikarya</taxon>
        <taxon>Ascomycota</taxon>
        <taxon>Pezizomycotina</taxon>
        <taxon>Dothideomycetes</taxon>
        <taxon>Pleosporomycetidae</taxon>
        <taxon>Pleosporales</taxon>
        <taxon>Sporormiaceae</taxon>
        <taxon>Westerdykella</taxon>
    </lineage>
</organism>
<protein>
    <submittedName>
        <fullName evidence="2">Uncharacterized protein</fullName>
    </submittedName>
</protein>
<feature type="region of interest" description="Disordered" evidence="1">
    <location>
        <begin position="219"/>
        <end position="281"/>
    </location>
</feature>
<sequence>MTVYLYVKCFAEITDRKVDAYDLPPLLHAWLFPPDGTTRDFATLQVVFGRREEYFASDKDGKVEYKEPDMSKNQDPVRREETQVETETPSLRRARTVSFRRPVSDQDAKALEKRITKDAALARRPQSVAEACWSPTGPPIQQTTPDPKSSTPISLSPKLPLQTRPKSMSFSKLTVISNNSSPSFAPTTPKRLIRRPTRPLSVSVTPCSLPPALYQYTTAPAADTKPPYPPPHHTPTSPPAPRHLPYRPHCASTQPRPLHSQTPTSPAQPRRESSPHFTTTQTQLFPILPCLVLHRR</sequence>
<name>A0A6A6J5S6_WESOR</name>
<feature type="compositionally biased region" description="Pro residues" evidence="1">
    <location>
        <begin position="226"/>
        <end position="242"/>
    </location>
</feature>
<dbReference type="RefSeq" id="XP_033649113.1">
    <property type="nucleotide sequence ID" value="XM_033802175.1"/>
</dbReference>
<dbReference type="EMBL" id="ML986537">
    <property type="protein sequence ID" value="KAF2271574.1"/>
    <property type="molecule type" value="Genomic_DNA"/>
</dbReference>
<dbReference type="GeneID" id="54555350"/>
<feature type="region of interest" description="Disordered" evidence="1">
    <location>
        <begin position="116"/>
        <end position="165"/>
    </location>
</feature>
<feature type="compositionally biased region" description="Polar residues" evidence="1">
    <location>
        <begin position="251"/>
        <end position="267"/>
    </location>
</feature>
<feature type="compositionally biased region" description="Polar residues" evidence="1">
    <location>
        <begin position="139"/>
        <end position="154"/>
    </location>
</feature>
<accession>A0A6A6J5S6</accession>
<feature type="region of interest" description="Disordered" evidence="1">
    <location>
        <begin position="65"/>
        <end position="91"/>
    </location>
</feature>
<gene>
    <name evidence="2" type="ORF">EI97DRAFT_487148</name>
</gene>
<feature type="compositionally biased region" description="Basic and acidic residues" evidence="1">
    <location>
        <begin position="65"/>
        <end position="82"/>
    </location>
</feature>
<evidence type="ECO:0000313" key="3">
    <source>
        <dbReference type="Proteomes" id="UP000800097"/>
    </source>
</evidence>